<reference evidence="1" key="1">
    <citation type="journal article" date="2014" name="PLoS Genet.">
        <title>Signature Gene Expression Reveals Novel Clues to the Molecular Mechanisms of Dimorphic Transition in Penicillium marneffei.</title>
        <authorList>
            <person name="Yang E."/>
            <person name="Wang G."/>
            <person name="Cai J."/>
            <person name="Woo P.C."/>
            <person name="Lau S.K."/>
            <person name="Yuen K.-Y."/>
            <person name="Chow W.-N."/>
            <person name="Lin X."/>
        </authorList>
    </citation>
    <scope>NUCLEOTIDE SEQUENCE [LARGE SCALE GENOMIC DNA]</scope>
    <source>
        <strain evidence="1">PM1</strain>
    </source>
</reference>
<comment type="caution">
    <text evidence="1">The sequence shown here is derived from an EMBL/GenBank/DDBJ whole genome shotgun (WGS) entry which is preliminary data.</text>
</comment>
<dbReference type="EMBL" id="JPOX01000027">
    <property type="protein sequence ID" value="KFX44657.1"/>
    <property type="molecule type" value="Genomic_DNA"/>
</dbReference>
<dbReference type="AlphaFoldDB" id="A0A093UWK0"/>
<name>A0A093UWK0_TALMA</name>
<accession>A0A093UWK0</accession>
<proteinExistence type="predicted"/>
<dbReference type="HOGENOM" id="CLU_1661964_0_0_1"/>
<organism evidence="1">
    <name type="scientific">Talaromyces marneffei PM1</name>
    <dbReference type="NCBI Taxonomy" id="1077442"/>
    <lineage>
        <taxon>Eukaryota</taxon>
        <taxon>Fungi</taxon>
        <taxon>Dikarya</taxon>
        <taxon>Ascomycota</taxon>
        <taxon>Pezizomycotina</taxon>
        <taxon>Eurotiomycetes</taxon>
        <taxon>Eurotiomycetidae</taxon>
        <taxon>Eurotiales</taxon>
        <taxon>Trichocomaceae</taxon>
        <taxon>Talaromyces</taxon>
        <taxon>Talaromyces sect. Talaromyces</taxon>
    </lineage>
</organism>
<evidence type="ECO:0000313" key="1">
    <source>
        <dbReference type="EMBL" id="KFX44657.1"/>
    </source>
</evidence>
<gene>
    <name evidence="1" type="ORF">GQ26_0270880</name>
</gene>
<protein>
    <submittedName>
        <fullName evidence="1">Uncharacterized protein</fullName>
    </submittedName>
</protein>
<sequence>MTEVMEEATEEEWDLEDQLWEVGIMAAAVVLEEDLVDGVDMEDEEGLGEGVDMTLFPVNLAKADDRQILRGMHATCGPQAETSCRLRVENRSISFFGDHWMQKKPAFDTLCVVETITSIAALRQSVIITEGYTPQTSPAQAHRSDMITIAPVGENALQD</sequence>